<feature type="compositionally biased region" description="Low complexity" evidence="1">
    <location>
        <begin position="573"/>
        <end position="590"/>
    </location>
</feature>
<feature type="transmembrane region" description="Helical" evidence="2">
    <location>
        <begin position="1168"/>
        <end position="1187"/>
    </location>
</feature>
<feature type="region of interest" description="Disordered" evidence="1">
    <location>
        <begin position="461"/>
        <end position="483"/>
    </location>
</feature>
<keyword evidence="3" id="KW-0732">Signal</keyword>
<dbReference type="NCBIfam" id="TIGR01451">
    <property type="entry name" value="B_ant_repeat"/>
    <property type="match status" value="6"/>
</dbReference>
<keyword evidence="2" id="KW-1133">Transmembrane helix</keyword>
<dbReference type="InterPro" id="IPR002035">
    <property type="entry name" value="VWF_A"/>
</dbReference>
<evidence type="ECO:0000313" key="6">
    <source>
        <dbReference type="Proteomes" id="UP000237340"/>
    </source>
</evidence>
<dbReference type="SUPFAM" id="SSF53300">
    <property type="entry name" value="vWA-like"/>
    <property type="match status" value="1"/>
</dbReference>
<dbReference type="CDD" id="cd00198">
    <property type="entry name" value="vWFA"/>
    <property type="match status" value="1"/>
</dbReference>
<gene>
    <name evidence="5" type="ORF">C3B61_08665</name>
</gene>
<dbReference type="Gene3D" id="3.40.50.410">
    <property type="entry name" value="von Willebrand factor, type A domain"/>
    <property type="match status" value="1"/>
</dbReference>
<organism evidence="5 6">
    <name type="scientific">Cryobacterium zongtaii</name>
    <dbReference type="NCBI Taxonomy" id="1259217"/>
    <lineage>
        <taxon>Bacteria</taxon>
        <taxon>Bacillati</taxon>
        <taxon>Actinomycetota</taxon>
        <taxon>Actinomycetes</taxon>
        <taxon>Micrococcales</taxon>
        <taxon>Microbacteriaceae</taxon>
        <taxon>Cryobacterium</taxon>
    </lineage>
</organism>
<evidence type="ECO:0000256" key="3">
    <source>
        <dbReference type="SAM" id="SignalP"/>
    </source>
</evidence>
<name>A0A2S3ZGY1_9MICO</name>
<dbReference type="PROSITE" id="PS50234">
    <property type="entry name" value="VWFA"/>
    <property type="match status" value="1"/>
</dbReference>
<dbReference type="InterPro" id="IPR006311">
    <property type="entry name" value="TAT_signal"/>
</dbReference>
<accession>A0A2S3ZGY1</accession>
<evidence type="ECO:0000259" key="4">
    <source>
        <dbReference type="PROSITE" id="PS50234"/>
    </source>
</evidence>
<dbReference type="InterPro" id="IPR047589">
    <property type="entry name" value="DUF11_rpt"/>
</dbReference>
<dbReference type="InterPro" id="IPR051172">
    <property type="entry name" value="Chlamydia_OmcB"/>
</dbReference>
<dbReference type="AlphaFoldDB" id="A0A2S3ZGY1"/>
<evidence type="ECO:0000256" key="2">
    <source>
        <dbReference type="SAM" id="Phobius"/>
    </source>
</evidence>
<dbReference type="InterPro" id="IPR036465">
    <property type="entry name" value="vWFA_dom_sf"/>
</dbReference>
<dbReference type="Gene3D" id="2.60.40.10">
    <property type="entry name" value="Immunoglobulins"/>
    <property type="match status" value="3"/>
</dbReference>
<dbReference type="InterPro" id="IPR055354">
    <property type="entry name" value="DUF7507"/>
</dbReference>
<feature type="region of interest" description="Disordered" evidence="1">
    <location>
        <begin position="573"/>
        <end position="598"/>
    </location>
</feature>
<dbReference type="PANTHER" id="PTHR34819">
    <property type="entry name" value="LARGE CYSTEINE-RICH PERIPLASMIC PROTEIN OMCB"/>
    <property type="match status" value="1"/>
</dbReference>
<dbReference type="Pfam" id="PF24346">
    <property type="entry name" value="DUF7507"/>
    <property type="match status" value="8"/>
</dbReference>
<dbReference type="Proteomes" id="UP000237340">
    <property type="component" value="Unassembled WGS sequence"/>
</dbReference>
<evidence type="ECO:0000313" key="5">
    <source>
        <dbReference type="EMBL" id="POH66615.1"/>
    </source>
</evidence>
<feature type="compositionally biased region" description="Low complexity" evidence="1">
    <location>
        <begin position="463"/>
        <end position="474"/>
    </location>
</feature>
<proteinExistence type="predicted"/>
<keyword evidence="2" id="KW-0472">Membrane</keyword>
<comment type="caution">
    <text evidence="5">The sequence shown here is derived from an EMBL/GenBank/DDBJ whole genome shotgun (WGS) entry which is preliminary data.</text>
</comment>
<dbReference type="GO" id="GO:0005975">
    <property type="term" value="P:carbohydrate metabolic process"/>
    <property type="evidence" value="ECO:0007669"/>
    <property type="project" value="UniProtKB-ARBA"/>
</dbReference>
<protein>
    <recommendedName>
        <fullName evidence="4">VWFA domain-containing protein</fullName>
    </recommendedName>
</protein>
<feature type="domain" description="VWFA" evidence="4">
    <location>
        <begin position="61"/>
        <end position="261"/>
    </location>
</feature>
<keyword evidence="2" id="KW-0812">Transmembrane</keyword>
<sequence>MRRLRPDSSARHRNRRHVARGAVAATLASVLAISGASAAFAVQSAVPAAPNPAMAAQCEVDFAISLDLSNSVTDPQLQQAREELAELANALEGYPVRFAVTNFASNAPATNGGANAPLPLTSVADAAGVDAIVSYVNALQRPVPAQGGTNWDRGLAAIAGSTETYDALFFLTDGNPTQYADPVQGPGNSTNQATIDAAVRSANVVKGEGTRIVPIGVNDNIAGGQLATFREHITQISGPVEGDDYHLAGFAALASTLIGIVNTNCASIDLEKTGTLVDGATGAVGDTVDYDFTVTNTGTVALTDVTLADPKPGLSSIEFGIWPGAPGVLEPTQSVTATASYTLTEADVTAGEVSNTATTSGIPPAGTAVTDEAPALVTLPELTPGISLEKTGVLAGDTIAYSFTATNTGNVTLTAVSIADELEGLSQIAYGAWPAASGVLAPGQSVTATASYAITQADRDAGTVDNTATTTGTPPSGPPVSDEDDFDQPLAGAPALSLVKTGVLAGDTIAYSFTATNTGNVTLSAVTIADELDGLSEISYGVWPAASGVLAPGQSVTATASYLVTQADRDAGTVDNTATTTGTPPSGPSVSDEDDFDQPLGAAPAISLVKTGALDGDTLDYGFIVTNTGDVTLSGVTIVDELNGLSEITYGEWPAAAGVLAPGQSVTASASYSVTTPDRDAGLISNTATTTGTPPRGPDVSDDDDFDQPLDSNPGISLVKIGALDGDSIEYSFTATNTGRVTLSSVSIADELEGLSEISYGQWPSVEGVLAPGQSVTATASYAVMQADRDAGSVDNTATTTGTPPSGPPVSDEDDFDQPLSSAPALNLVKTGVLKGDTIAYTFTATNTGNVTLTAVSIADELEGLSEISYGAWPAAEGVLAPGQQVTTTATYAVTQVDRDAGTVHNTAMTMGTPPGGGMVTDQDEFDQPLGGTPSVSLVKTGVLDGNTIAYTFVATNSGTVTLTSVSVEDALDGLSDVSYGAWPAGSGVLAPGQSVTATASYTLTQADLDAGIVSNTADVTGTPPHGPVVSDKDTFDLLLVDGPAISLVKTGVVRGDTITFTFVVTNTGNVSLTSVSIADELRGLSAIRYGAWPSAQGELAPGASVMATATYAVTDADKSAGFVSNEASVTATPPTGPEITDRDDVRVNLKSVGALAHTGVDSDRLRGAALFSLLTILVGAAAMFMVRRKRT</sequence>
<dbReference type="InterPro" id="IPR013783">
    <property type="entry name" value="Ig-like_fold"/>
</dbReference>
<feature type="signal peptide" evidence="3">
    <location>
        <begin position="1"/>
        <end position="41"/>
    </location>
</feature>
<dbReference type="PANTHER" id="PTHR34819:SF4">
    <property type="entry name" value="LARGE CYSTEINE-RICH PERIPLASMIC PROTEIN OMCB"/>
    <property type="match status" value="1"/>
</dbReference>
<reference evidence="5 6" key="1">
    <citation type="submission" date="2018-01" db="EMBL/GenBank/DDBJ databases">
        <title>Cryobacterium sp. nov., from glaciers in China.</title>
        <authorList>
            <person name="Liu Q."/>
            <person name="Xin Y.-H."/>
        </authorList>
    </citation>
    <scope>NUCLEOTIDE SEQUENCE [LARGE SCALE GENOMIC DNA]</scope>
    <source>
        <strain evidence="5 6">TMN-42</strain>
    </source>
</reference>
<feature type="region of interest" description="Disordered" evidence="1">
    <location>
        <begin position="791"/>
        <end position="817"/>
    </location>
</feature>
<evidence type="ECO:0000256" key="1">
    <source>
        <dbReference type="SAM" id="MobiDB-lite"/>
    </source>
</evidence>
<keyword evidence="6" id="KW-1185">Reference proteome</keyword>
<dbReference type="PROSITE" id="PS51318">
    <property type="entry name" value="TAT"/>
    <property type="match status" value="1"/>
</dbReference>
<feature type="chain" id="PRO_5038794556" description="VWFA domain-containing protein" evidence="3">
    <location>
        <begin position="42"/>
        <end position="1192"/>
    </location>
</feature>
<feature type="region of interest" description="Disordered" evidence="1">
    <location>
        <begin position="671"/>
        <end position="712"/>
    </location>
</feature>
<dbReference type="SMART" id="SM00327">
    <property type="entry name" value="VWA"/>
    <property type="match status" value="1"/>
</dbReference>
<dbReference type="EMBL" id="PPXD01000009">
    <property type="protein sequence ID" value="POH66615.1"/>
    <property type="molecule type" value="Genomic_DNA"/>
</dbReference>